<dbReference type="EMBL" id="BMUU01000001">
    <property type="protein sequence ID" value="GGY19777.1"/>
    <property type="molecule type" value="Genomic_DNA"/>
</dbReference>
<gene>
    <name evidence="2" type="ORF">GCM10010326_11080</name>
</gene>
<reference evidence="3" key="1">
    <citation type="journal article" date="2019" name="Int. J. Syst. Evol. Microbiol.">
        <title>The Global Catalogue of Microorganisms (GCM) 10K type strain sequencing project: providing services to taxonomists for standard genome sequencing and annotation.</title>
        <authorList>
            <consortium name="The Broad Institute Genomics Platform"/>
            <consortium name="The Broad Institute Genome Sequencing Center for Infectious Disease"/>
            <person name="Wu L."/>
            <person name="Ma J."/>
        </authorList>
    </citation>
    <scope>NUCLEOTIDE SEQUENCE [LARGE SCALE GENOMIC DNA]</scope>
    <source>
        <strain evidence="3">JCM 4594</strain>
    </source>
</reference>
<organism evidence="2 3">
    <name type="scientific">Streptomyces xanthochromogenes</name>
    <dbReference type="NCBI Taxonomy" id="67384"/>
    <lineage>
        <taxon>Bacteria</taxon>
        <taxon>Bacillati</taxon>
        <taxon>Actinomycetota</taxon>
        <taxon>Actinomycetes</taxon>
        <taxon>Kitasatosporales</taxon>
        <taxon>Streptomycetaceae</taxon>
        <taxon>Streptomyces</taxon>
    </lineage>
</organism>
<sequence length="77" mass="8284">MAAGAVDIERMDGAFSATWGTVESLCGFRMGFRAVSMGSPCVLPVNCTRRGVGHCPARRRPDPVETAGHDDRFMTLP</sequence>
<protein>
    <submittedName>
        <fullName evidence="2">Uncharacterized protein</fullName>
    </submittedName>
</protein>
<evidence type="ECO:0000313" key="2">
    <source>
        <dbReference type="EMBL" id="GGY19777.1"/>
    </source>
</evidence>
<evidence type="ECO:0000256" key="1">
    <source>
        <dbReference type="SAM" id="MobiDB-lite"/>
    </source>
</evidence>
<feature type="region of interest" description="Disordered" evidence="1">
    <location>
        <begin position="58"/>
        <end position="77"/>
    </location>
</feature>
<accession>A0ABQ2ZMA7</accession>
<keyword evidence="3" id="KW-1185">Reference proteome</keyword>
<name>A0ABQ2ZMA7_9ACTN</name>
<dbReference type="Proteomes" id="UP000600946">
    <property type="component" value="Unassembled WGS sequence"/>
</dbReference>
<evidence type="ECO:0000313" key="3">
    <source>
        <dbReference type="Proteomes" id="UP000600946"/>
    </source>
</evidence>
<proteinExistence type="predicted"/>
<comment type="caution">
    <text evidence="2">The sequence shown here is derived from an EMBL/GenBank/DDBJ whole genome shotgun (WGS) entry which is preliminary data.</text>
</comment>
<feature type="compositionally biased region" description="Basic and acidic residues" evidence="1">
    <location>
        <begin position="59"/>
        <end position="77"/>
    </location>
</feature>